<dbReference type="Pfam" id="PF09562">
    <property type="entry name" value="RE_LlaMI"/>
    <property type="match status" value="1"/>
</dbReference>
<accession>A0A380NL38</accession>
<evidence type="ECO:0000313" key="2">
    <source>
        <dbReference type="Proteomes" id="UP000255367"/>
    </source>
</evidence>
<dbReference type="Proteomes" id="UP000255367">
    <property type="component" value="Unassembled WGS sequence"/>
</dbReference>
<dbReference type="InterPro" id="IPR019063">
    <property type="entry name" value="Restrct_endonuc_II_LlaMI"/>
</dbReference>
<protein>
    <submittedName>
        <fullName evidence="1">LlaMI restriction endonuclease</fullName>
    </submittedName>
</protein>
<dbReference type="AlphaFoldDB" id="A0A380NL38"/>
<reference evidence="1 2" key="1">
    <citation type="submission" date="2018-06" db="EMBL/GenBank/DDBJ databases">
        <authorList>
            <consortium name="Pathogen Informatics"/>
            <person name="Doyle S."/>
        </authorList>
    </citation>
    <scope>NUCLEOTIDE SEQUENCE [LARGE SCALE GENOMIC DNA]</scope>
    <source>
        <strain evidence="1 2">NCTC12020</strain>
    </source>
</reference>
<proteinExistence type="predicted"/>
<dbReference type="RefSeq" id="WP_115310176.1">
    <property type="nucleotide sequence ID" value="NZ_UHIO01000001.1"/>
</dbReference>
<sequence length="284" mass="33374">MDPNKEMLINFFRAYVKGQVPDVTGRNERHDGKEGNWLEEQFGKSPDADNHADFYGYELKNETTSKTSFGDWSANRYIYKKSCYSHLFDGKTPTQRQDSFCRIFGAPNPDKNNRYSWSGRPVPKINKYNSFGQILKIVEPNESWGTPFDTPIREFDILAVYSFSKDMRENKDFIIPKPLQQENLIIAHWFGLESLSIKRGDKCLKQKLEDKFNDMGWFTCKTDLNGKYDRICFGAPFNYNSWLELIRRGIVFFDSGMHEGNIRPYSQWRASNQFWDSLIIETYK</sequence>
<name>A0A380NL38_9FIRM</name>
<dbReference type="GO" id="GO:0004519">
    <property type="term" value="F:endonuclease activity"/>
    <property type="evidence" value="ECO:0007669"/>
    <property type="project" value="UniProtKB-KW"/>
</dbReference>
<dbReference type="OrthoDB" id="6679808at2"/>
<organism evidence="1 2">
    <name type="scientific">Veillonella criceti</name>
    <dbReference type="NCBI Taxonomy" id="103891"/>
    <lineage>
        <taxon>Bacteria</taxon>
        <taxon>Bacillati</taxon>
        <taxon>Bacillota</taxon>
        <taxon>Negativicutes</taxon>
        <taxon>Veillonellales</taxon>
        <taxon>Veillonellaceae</taxon>
        <taxon>Veillonella</taxon>
    </lineage>
</organism>
<keyword evidence="1" id="KW-0255">Endonuclease</keyword>
<keyword evidence="2" id="KW-1185">Reference proteome</keyword>
<keyword evidence="1" id="KW-0378">Hydrolase</keyword>
<gene>
    <name evidence="1" type="ORF">NCTC12020_00973</name>
</gene>
<dbReference type="REBASE" id="420248">
    <property type="entry name" value="Vcr12020ORF971P"/>
</dbReference>
<keyword evidence="1" id="KW-0540">Nuclease</keyword>
<evidence type="ECO:0000313" key="1">
    <source>
        <dbReference type="EMBL" id="SUP42849.1"/>
    </source>
</evidence>
<dbReference type="EMBL" id="UHIO01000001">
    <property type="protein sequence ID" value="SUP42849.1"/>
    <property type="molecule type" value="Genomic_DNA"/>
</dbReference>